<evidence type="ECO:0000256" key="6">
    <source>
        <dbReference type="ARBA" id="ARBA00022519"/>
    </source>
</evidence>
<proteinExistence type="inferred from homology"/>
<dbReference type="AlphaFoldDB" id="A8HSC1"/>
<accession>A8HSC1</accession>
<evidence type="ECO:0000256" key="12">
    <source>
        <dbReference type="SAM" id="Phobius"/>
    </source>
</evidence>
<evidence type="ECO:0000259" key="13">
    <source>
        <dbReference type="Pfam" id="PF13632"/>
    </source>
</evidence>
<dbReference type="SUPFAM" id="SSF53448">
    <property type="entry name" value="Nucleotide-diphospho-sugar transferases"/>
    <property type="match status" value="1"/>
</dbReference>
<dbReference type="EMBL" id="AP009384">
    <property type="protein sequence ID" value="BAF90163.1"/>
    <property type="molecule type" value="Genomic_DNA"/>
</dbReference>
<reference evidence="14 15" key="1">
    <citation type="journal article" date="2007" name="Appl. Environ. Microbiol.">
        <title>Rhizobial factors required for stem nodule maturation and maintenance in Sesbania rostrata-Azorhizobium caulinodans ORS571 symbiosis.</title>
        <authorList>
            <person name="Suzuki S."/>
            <person name="Aono T."/>
            <person name="Lee KB."/>
            <person name="Suzuki T."/>
            <person name="Liu CT."/>
            <person name="Miwa H."/>
            <person name="Wakao S."/>
            <person name="Iki T."/>
            <person name="Oyaizu H."/>
        </authorList>
    </citation>
    <scope>NUCLEOTIDE SEQUENCE [LARGE SCALE GENOMIC DNA]</scope>
    <source>
        <strain evidence="15">ATCC 43989 / DSM 5975 / JCM 20966 / LMG 6465 / NBRC 14845 / NCIMB 13405 / ORS 571</strain>
    </source>
</reference>
<evidence type="ECO:0000313" key="14">
    <source>
        <dbReference type="EMBL" id="BAF90163.1"/>
    </source>
</evidence>
<dbReference type="STRING" id="438753.AZC_4165"/>
<feature type="transmembrane region" description="Helical" evidence="12">
    <location>
        <begin position="50"/>
        <end position="69"/>
    </location>
</feature>
<gene>
    <name evidence="14" type="ordered locus">AZC_4165</name>
</gene>
<dbReference type="Gene3D" id="3.90.550.10">
    <property type="entry name" value="Spore Coat Polysaccharide Biosynthesis Protein SpsA, Chain A"/>
    <property type="match status" value="1"/>
</dbReference>
<evidence type="ECO:0000256" key="7">
    <source>
        <dbReference type="ARBA" id="ARBA00022676"/>
    </source>
</evidence>
<comment type="subcellular location">
    <subcellularLocation>
        <location evidence="1">Cell inner membrane</location>
        <topology evidence="1">Multi-pass membrane protein</topology>
    </subcellularLocation>
</comment>
<dbReference type="Pfam" id="PF13632">
    <property type="entry name" value="Glyco_trans_2_3"/>
    <property type="match status" value="1"/>
</dbReference>
<dbReference type="InterPro" id="IPR029044">
    <property type="entry name" value="Nucleotide-diphossugar_trans"/>
</dbReference>
<dbReference type="InterPro" id="IPR001173">
    <property type="entry name" value="Glyco_trans_2-like"/>
</dbReference>
<dbReference type="NCBIfam" id="NF003963">
    <property type="entry name" value="PRK05454.2-6"/>
    <property type="match status" value="1"/>
</dbReference>
<feature type="domain" description="Glycosyltransferase 2-like" evidence="13">
    <location>
        <begin position="235"/>
        <end position="427"/>
    </location>
</feature>
<evidence type="ECO:0000256" key="4">
    <source>
        <dbReference type="ARBA" id="ARBA00020585"/>
    </source>
</evidence>
<keyword evidence="11 12" id="KW-0472">Membrane</keyword>
<evidence type="ECO:0000256" key="8">
    <source>
        <dbReference type="ARBA" id="ARBA00022679"/>
    </source>
</evidence>
<sequence>MPNRPNPKREPAVRASDTAHDAHLLRQERETVHHDPVFRMRPPNLLWRRLLVLTLNVATVVAVGLWAGHLAGLAGWRVVDVALLCCVLLATPWIAIGFWNASIGLLLTHVLARGIEAAAPFLKGAAGQARLSSRTAILMTLRNEDPARAVLRLRAVKADLDATPFGGQFDYFLLSDTSRPEVAAAEEAEVARWQESDGVHRIHYRRRTVNEGFKAGNVRDFCARWGSGYDYMLPLDADSVMGAQAILSLVRILDAHPRIGILQSLVVGMPSASAFARIFQFGMRHGMRCYTLGASWWTGDCGPFWGHNALIRIAPFYAHCHLPVLPGAPPLGGPILSHDQVEAVLMRRAGYEVRVVPVESESYEENPPTIAEFIARDLRWCLGNMQYLRLQGLPGLKPVSRFQLLWAVLMFASVPAVPLALVLLPFAAFGLSAEEAEAIGPGAGALYGSLLVLGQFPKLAGLLDVALRRGGLAAYGGGLRFFASAALEIAFSLLLGAISALATTRFLMGLAFGRAAVGWNGQVRDAHALSFSAAVRGLWGQTLFGLLVGAALALAAPVLLLWTLPLLAGCWLAVPFAVLTAAPSFGQKLAAAGLCAIPEEGALPAILARLEPAAETRLERAA</sequence>
<evidence type="ECO:0000313" key="15">
    <source>
        <dbReference type="Proteomes" id="UP000000270"/>
    </source>
</evidence>
<reference evidence="14 15" key="3">
    <citation type="journal article" date="2008" name="BMC Genomics">
        <title>The genome of the versatile nitrogen fixer Azorhizobium caulinodans ORS571.</title>
        <authorList>
            <person name="Lee KB."/>
            <person name="Backer P.D."/>
            <person name="Aono T."/>
            <person name="Liu CT."/>
            <person name="Suzuki S."/>
            <person name="Suzuki T."/>
            <person name="Kaneko T."/>
            <person name="Yamada M."/>
            <person name="Tabata S."/>
            <person name="Kupfer D.M."/>
            <person name="Najar F.Z."/>
            <person name="Wiley G.B."/>
            <person name="Roe B."/>
            <person name="Binnewies T.T."/>
            <person name="Ussery D.W."/>
            <person name="D'Haeze W."/>
            <person name="Herder J.D."/>
            <person name="Gevers D."/>
            <person name="Vereecke D."/>
            <person name="Holsters M."/>
            <person name="Oyaizu H."/>
        </authorList>
    </citation>
    <scope>NUCLEOTIDE SEQUENCE [LARGE SCALE GENOMIC DNA]</scope>
    <source>
        <strain evidence="15">ATCC 43989 / DSM 5975 / JCM 20966 / LMG 6465 / NBRC 14845 / NCIMB 13405 / ORS 571</strain>
    </source>
</reference>
<reference evidence="14 15" key="5">
    <citation type="journal article" date="2010" name="Appl. Environ. Microbiol.">
        <title>phrR-like gene praR of Azorhizobium caulinodans ORS571 is essential for symbiosis with Sesbania rostrata and is involved in expression of reb genes.</title>
        <authorList>
            <person name="Akiba N."/>
            <person name="Aono T."/>
            <person name="Toyazaki H."/>
            <person name="Sato S."/>
            <person name="Oyaizu H."/>
        </authorList>
    </citation>
    <scope>NUCLEOTIDE SEQUENCE [LARGE SCALE GENOMIC DNA]</scope>
    <source>
        <strain evidence="15">ATCC 43989 / DSM 5975 / JCM 20966 / LMG 6465 / NBRC 14845 / NCIMB 13405 / ORS 571</strain>
    </source>
</reference>
<keyword evidence="5" id="KW-1003">Cell membrane</keyword>
<dbReference type="PANTHER" id="PTHR43867">
    <property type="entry name" value="CELLULOSE SYNTHASE CATALYTIC SUBUNIT A [UDP-FORMING]"/>
    <property type="match status" value="1"/>
</dbReference>
<keyword evidence="8" id="KW-0808">Transferase</keyword>
<feature type="transmembrane region" description="Helical" evidence="12">
    <location>
        <begin position="404"/>
        <end position="426"/>
    </location>
</feature>
<organism evidence="14 15">
    <name type="scientific">Azorhizobium caulinodans (strain ATCC 43989 / DSM 5975 / JCM 20966 / LMG 6465 / NBRC 14845 / NCIMB 13405 / ORS 571)</name>
    <dbReference type="NCBI Taxonomy" id="438753"/>
    <lineage>
        <taxon>Bacteria</taxon>
        <taxon>Pseudomonadati</taxon>
        <taxon>Pseudomonadota</taxon>
        <taxon>Alphaproteobacteria</taxon>
        <taxon>Hyphomicrobiales</taxon>
        <taxon>Xanthobacteraceae</taxon>
        <taxon>Azorhizobium</taxon>
    </lineage>
</organism>
<evidence type="ECO:0000256" key="3">
    <source>
        <dbReference type="ARBA" id="ARBA00009337"/>
    </source>
</evidence>
<dbReference type="eggNOG" id="COG2943">
    <property type="taxonomic scope" value="Bacteria"/>
</dbReference>
<dbReference type="HOGENOM" id="CLU_015730_1_2_5"/>
<dbReference type="KEGG" id="azc:AZC_4165"/>
<dbReference type="InterPro" id="IPR050321">
    <property type="entry name" value="Glycosyltr_2/OpgH_subfam"/>
</dbReference>
<evidence type="ECO:0000256" key="1">
    <source>
        <dbReference type="ARBA" id="ARBA00004429"/>
    </source>
</evidence>
<keyword evidence="6" id="KW-0997">Cell inner membrane</keyword>
<dbReference type="RefSeq" id="WP_012172685.1">
    <property type="nucleotide sequence ID" value="NC_009937.1"/>
</dbReference>
<evidence type="ECO:0000256" key="11">
    <source>
        <dbReference type="ARBA" id="ARBA00023136"/>
    </source>
</evidence>
<feature type="transmembrane region" description="Helical" evidence="12">
    <location>
        <begin position="479"/>
        <end position="502"/>
    </location>
</feature>
<evidence type="ECO:0000256" key="2">
    <source>
        <dbReference type="ARBA" id="ARBA00005001"/>
    </source>
</evidence>
<dbReference type="CAZy" id="GT2">
    <property type="family name" value="Glycosyltransferase Family 2"/>
</dbReference>
<comment type="pathway">
    <text evidence="2">Glycan metabolism; osmoregulated periplasmic glucan (OPG) biosynthesis.</text>
</comment>
<feature type="transmembrane region" description="Helical" evidence="12">
    <location>
        <begin position="546"/>
        <end position="579"/>
    </location>
</feature>
<dbReference type="NCBIfam" id="NF003962">
    <property type="entry name" value="PRK05454.2-5"/>
    <property type="match status" value="1"/>
</dbReference>
<evidence type="ECO:0000256" key="5">
    <source>
        <dbReference type="ARBA" id="ARBA00022475"/>
    </source>
</evidence>
<comment type="similarity">
    <text evidence="3">Belongs to the glycosyltransferase 2 family. OpgH subfamily.</text>
</comment>
<dbReference type="GO" id="GO:0016758">
    <property type="term" value="F:hexosyltransferase activity"/>
    <property type="evidence" value="ECO:0007669"/>
    <property type="project" value="TreeGrafter"/>
</dbReference>
<keyword evidence="15" id="KW-1185">Reference proteome</keyword>
<keyword evidence="7" id="KW-0328">Glycosyltransferase</keyword>
<reference evidence="14 15" key="4">
    <citation type="journal article" date="2009" name="Appl. Environ. Microbiol.">
        <title>Comparative genome-wide transcriptional profiling of Azorhizobium caulinodans ORS571 grown under free-living and symbiotic conditions.</title>
        <authorList>
            <person name="Tsukada S."/>
            <person name="Aono T."/>
            <person name="Akiba N."/>
            <person name="Lee KB."/>
            <person name="Liu CT."/>
            <person name="Toyazaki H."/>
            <person name="Oyaizu H."/>
        </authorList>
    </citation>
    <scope>NUCLEOTIDE SEQUENCE [LARGE SCALE GENOMIC DNA]</scope>
    <source>
        <strain evidence="15">ATCC 43989 / DSM 5975 / JCM 20966 / LMG 6465 / NBRC 14845 / NCIMB 13405 / ORS 571</strain>
    </source>
</reference>
<protein>
    <recommendedName>
        <fullName evidence="4">Glucans biosynthesis glucosyltransferase H</fullName>
    </recommendedName>
</protein>
<evidence type="ECO:0000256" key="10">
    <source>
        <dbReference type="ARBA" id="ARBA00022989"/>
    </source>
</evidence>
<evidence type="ECO:0000256" key="9">
    <source>
        <dbReference type="ARBA" id="ARBA00022692"/>
    </source>
</evidence>
<dbReference type="NCBIfam" id="NF003958">
    <property type="entry name" value="PRK05454.2-1"/>
    <property type="match status" value="1"/>
</dbReference>
<name>A8HSC1_AZOC5</name>
<feature type="transmembrane region" description="Helical" evidence="12">
    <location>
        <begin position="81"/>
        <end position="107"/>
    </location>
</feature>
<dbReference type="Proteomes" id="UP000000270">
    <property type="component" value="Chromosome"/>
</dbReference>
<keyword evidence="9 12" id="KW-0812">Transmembrane</keyword>
<reference evidence="15" key="2">
    <citation type="submission" date="2007-04" db="EMBL/GenBank/DDBJ databases">
        <title>Complete genome sequence of the nitrogen-fixing bacterium Azorhizobium caulinodans ORS571.</title>
        <authorList>
            <person name="Lee K.B."/>
            <person name="Backer P.D."/>
            <person name="Aono T."/>
            <person name="Liu C.T."/>
            <person name="Suzuki S."/>
            <person name="Suzuki T."/>
            <person name="Kaneko T."/>
            <person name="Yamada M."/>
            <person name="Tabata S."/>
            <person name="Kupfer D.M."/>
            <person name="Najar F.Z."/>
            <person name="Wiley G.B."/>
            <person name="Roe B."/>
            <person name="Binnewies T."/>
            <person name="Ussery D."/>
            <person name="Vereecke D."/>
            <person name="Gevers D."/>
            <person name="Holsters M."/>
            <person name="Oyaizu H."/>
        </authorList>
    </citation>
    <scope>NUCLEOTIDE SEQUENCE [LARGE SCALE GENOMIC DNA]</scope>
    <source>
        <strain evidence="15">ATCC 43989 / DSM 5975 / JCM 20966 / LMG 6465 / NBRC 14845 / NCIMB 13405 / ORS 571</strain>
    </source>
</reference>
<reference evidence="14 15" key="6">
    <citation type="journal article" date="2011" name="Appl. Environ. Microbiol.">
        <title>Involvement of the azorhizobial chromosome partition gene (parA) in the onset of bacteroid differentiation during Sesbania rostrata stem nodule development.</title>
        <authorList>
            <person name="Liu CT."/>
            <person name="Lee KB."/>
            <person name="Wang YS."/>
            <person name="Peng MH."/>
            <person name="Lee KT."/>
            <person name="Suzuki S."/>
            <person name="Suzuki T."/>
            <person name="Oyaizu H."/>
        </authorList>
    </citation>
    <scope>NUCLEOTIDE SEQUENCE [LARGE SCALE GENOMIC DNA]</scope>
    <source>
        <strain evidence="15">ATCC 43989 / DSM 5975 / JCM 20966 / LMG 6465 / NBRC 14845 / NCIMB 13405 / ORS 571</strain>
    </source>
</reference>
<feature type="transmembrane region" description="Helical" evidence="12">
    <location>
        <begin position="446"/>
        <end position="467"/>
    </location>
</feature>
<dbReference type="GO" id="GO:0005886">
    <property type="term" value="C:plasma membrane"/>
    <property type="evidence" value="ECO:0007669"/>
    <property type="project" value="UniProtKB-SubCell"/>
</dbReference>
<keyword evidence="10 12" id="KW-1133">Transmembrane helix</keyword>
<dbReference type="PANTHER" id="PTHR43867:SF5">
    <property type="entry name" value="GLUCANS BIOSYNTHESIS GLUCOSYLTRANSFERASE H"/>
    <property type="match status" value="1"/>
</dbReference>